<accession>A0A1D2QN28</accession>
<dbReference type="InterPro" id="IPR029063">
    <property type="entry name" value="SAM-dependent_MTases_sf"/>
</dbReference>
<dbReference type="AlphaFoldDB" id="A0A1D2QN28"/>
<sequence>MQNDNHVPTDNWLEWICSSNSEQELIKRYDLWSSSYDDQVVSDWQGIPIAGATLLSRHLLDTNAKILDAGAGTGFVGQALVTLGYSQLTALDISPGMLEQAQAKGVYSTFIHSRMDDPALIEKYGEFDAVIAIGVFADGHAGPNELNNIVKLLAPQGYLVISYRSQYLEVLYEDRKNFPLQSIECISLPIYDDQAIRIELFQNKCHTER</sequence>
<dbReference type="EMBL" id="MDLC01000045">
    <property type="protein sequence ID" value="ODS22954.1"/>
    <property type="molecule type" value="Genomic_DNA"/>
</dbReference>
<reference evidence="2 3" key="1">
    <citation type="journal article" date="2016" name="Appl. Environ. Microbiol.">
        <title>Lack of Overt Genome Reduction in the Bryostatin-Producing Bryozoan Symbiont "Candidatus Endobugula sertula".</title>
        <authorList>
            <person name="Miller I.J."/>
            <person name="Vanee N."/>
            <person name="Fong S.S."/>
            <person name="Lim-Fong G.E."/>
            <person name="Kwan J.C."/>
        </authorList>
    </citation>
    <scope>NUCLEOTIDE SEQUENCE [LARGE SCALE GENOMIC DNA]</scope>
    <source>
        <strain evidence="2">AB1-4</strain>
    </source>
</reference>
<feature type="domain" description="Methyltransferase" evidence="1">
    <location>
        <begin position="66"/>
        <end position="157"/>
    </location>
</feature>
<dbReference type="STRING" id="62101.AB835_11410"/>
<proteinExistence type="predicted"/>
<dbReference type="Pfam" id="PF13649">
    <property type="entry name" value="Methyltransf_25"/>
    <property type="match status" value="1"/>
</dbReference>
<gene>
    <name evidence="2" type="ORF">AB835_11410</name>
</gene>
<protein>
    <recommendedName>
        <fullName evidence="1">Methyltransferase domain-containing protein</fullName>
    </recommendedName>
</protein>
<dbReference type="GO" id="GO:0010420">
    <property type="term" value="F:polyprenyldihydroxybenzoate methyltransferase activity"/>
    <property type="evidence" value="ECO:0007669"/>
    <property type="project" value="TreeGrafter"/>
</dbReference>
<evidence type="ECO:0000313" key="2">
    <source>
        <dbReference type="EMBL" id="ODS22954.1"/>
    </source>
</evidence>
<organism evidence="2 3">
    <name type="scientific">Candidatus Endobugula sertula</name>
    <name type="common">Bugula neritina bacterial symbiont</name>
    <dbReference type="NCBI Taxonomy" id="62101"/>
    <lineage>
        <taxon>Bacteria</taxon>
        <taxon>Pseudomonadati</taxon>
        <taxon>Pseudomonadota</taxon>
        <taxon>Gammaproteobacteria</taxon>
        <taxon>Cellvibrionales</taxon>
        <taxon>Cellvibrionaceae</taxon>
        <taxon>Candidatus Endobugula</taxon>
    </lineage>
</organism>
<dbReference type="Proteomes" id="UP000242502">
    <property type="component" value="Unassembled WGS sequence"/>
</dbReference>
<dbReference type="PANTHER" id="PTHR43464">
    <property type="entry name" value="METHYLTRANSFERASE"/>
    <property type="match status" value="1"/>
</dbReference>
<evidence type="ECO:0000259" key="1">
    <source>
        <dbReference type="Pfam" id="PF13649"/>
    </source>
</evidence>
<dbReference type="CDD" id="cd02440">
    <property type="entry name" value="AdoMet_MTases"/>
    <property type="match status" value="1"/>
</dbReference>
<dbReference type="PANTHER" id="PTHR43464:SF23">
    <property type="entry name" value="JUVENILE HORMONE ACID O-METHYLTRANSFERASE"/>
    <property type="match status" value="1"/>
</dbReference>
<name>A0A1D2QN28_9GAMM</name>
<dbReference type="InterPro" id="IPR041698">
    <property type="entry name" value="Methyltransf_25"/>
</dbReference>
<comment type="caution">
    <text evidence="2">The sequence shown here is derived from an EMBL/GenBank/DDBJ whole genome shotgun (WGS) entry which is preliminary data.</text>
</comment>
<evidence type="ECO:0000313" key="3">
    <source>
        <dbReference type="Proteomes" id="UP000242502"/>
    </source>
</evidence>
<dbReference type="Gene3D" id="3.40.50.150">
    <property type="entry name" value="Vaccinia Virus protein VP39"/>
    <property type="match status" value="1"/>
</dbReference>
<dbReference type="SUPFAM" id="SSF53335">
    <property type="entry name" value="S-adenosyl-L-methionine-dependent methyltransferases"/>
    <property type="match status" value="1"/>
</dbReference>